<dbReference type="SUPFAM" id="SSF54631">
    <property type="entry name" value="CBS-domain pair"/>
    <property type="match status" value="1"/>
</dbReference>
<dbReference type="Proteomes" id="UP000284177">
    <property type="component" value="Unassembled WGS sequence"/>
</dbReference>
<keyword evidence="1 2" id="KW-0129">CBS domain</keyword>
<dbReference type="PROSITE" id="PS51371">
    <property type="entry name" value="CBS"/>
    <property type="match status" value="2"/>
</dbReference>
<dbReference type="CDD" id="cd04622">
    <property type="entry name" value="CBS_pair_HRP1_like"/>
    <property type="match status" value="1"/>
</dbReference>
<dbReference type="Gene3D" id="3.10.580.10">
    <property type="entry name" value="CBS-domain"/>
    <property type="match status" value="1"/>
</dbReference>
<dbReference type="InterPro" id="IPR046342">
    <property type="entry name" value="CBS_dom_sf"/>
</dbReference>
<dbReference type="SMART" id="SM00116">
    <property type="entry name" value="CBS"/>
    <property type="match status" value="2"/>
</dbReference>
<dbReference type="Pfam" id="PF00571">
    <property type="entry name" value="CBS"/>
    <property type="match status" value="2"/>
</dbReference>
<accession>A0A419T1W1</accession>
<dbReference type="PANTHER" id="PTHR43080:SF2">
    <property type="entry name" value="CBS DOMAIN-CONTAINING PROTEIN"/>
    <property type="match status" value="1"/>
</dbReference>
<gene>
    <name evidence="4" type="ORF">BET03_12335</name>
</gene>
<reference evidence="4 5" key="1">
    <citation type="submission" date="2016-08" db="EMBL/GenBank/DDBJ databases">
        <title>Novel Firmicutes and Novel Genomes.</title>
        <authorList>
            <person name="Poppleton D.I."/>
            <person name="Gribaldo S."/>
        </authorList>
    </citation>
    <scope>NUCLEOTIDE SEQUENCE [LARGE SCALE GENOMIC DNA]</scope>
    <source>
        <strain evidence="4 5">CTT3</strain>
    </source>
</reference>
<comment type="caution">
    <text evidence="4">The sequence shown here is derived from an EMBL/GenBank/DDBJ whole genome shotgun (WGS) entry which is preliminary data.</text>
</comment>
<dbReference type="EMBL" id="MCIB01000017">
    <property type="protein sequence ID" value="RKD31550.1"/>
    <property type="molecule type" value="Genomic_DNA"/>
</dbReference>
<dbReference type="InterPro" id="IPR000644">
    <property type="entry name" value="CBS_dom"/>
</dbReference>
<dbReference type="RefSeq" id="WP_183108796.1">
    <property type="nucleotide sequence ID" value="NZ_MCIB01000017.1"/>
</dbReference>
<proteinExistence type="predicted"/>
<dbReference type="PANTHER" id="PTHR43080">
    <property type="entry name" value="CBS DOMAIN-CONTAINING PROTEIN CBSX3, MITOCHONDRIAL"/>
    <property type="match status" value="1"/>
</dbReference>
<keyword evidence="5" id="KW-1185">Reference proteome</keyword>
<sequence length="142" mass="15304">MKVRDVMTSSVSTARENSSIQEVANQMKNLDVGSIPVCDSNNRPVGIVTDRDIVLRNVAQGQDGNTAVRNVMSTKIVSVTPDTDVHQAAKIMAENQVRRLPVVENGKVIGMLSIGDLAVRDIYVNEAGSALSNISQPVKSMR</sequence>
<feature type="domain" description="CBS" evidence="3">
    <location>
        <begin position="7"/>
        <end position="64"/>
    </location>
</feature>
<evidence type="ECO:0000256" key="2">
    <source>
        <dbReference type="PROSITE-ProRule" id="PRU00703"/>
    </source>
</evidence>
<dbReference type="InterPro" id="IPR051257">
    <property type="entry name" value="Diverse_CBS-Domain"/>
</dbReference>
<evidence type="ECO:0000313" key="4">
    <source>
        <dbReference type="EMBL" id="RKD31550.1"/>
    </source>
</evidence>
<dbReference type="AlphaFoldDB" id="A0A419T1W1"/>
<name>A0A419T1W1_9FIRM</name>
<evidence type="ECO:0000313" key="5">
    <source>
        <dbReference type="Proteomes" id="UP000284177"/>
    </source>
</evidence>
<evidence type="ECO:0000259" key="3">
    <source>
        <dbReference type="PROSITE" id="PS51371"/>
    </source>
</evidence>
<protein>
    <submittedName>
        <fullName evidence="4">CBS domain-containing protein</fullName>
    </submittedName>
</protein>
<feature type="domain" description="CBS" evidence="3">
    <location>
        <begin position="72"/>
        <end position="127"/>
    </location>
</feature>
<organism evidence="4 5">
    <name type="scientific">Thermohalobacter berrensis</name>
    <dbReference type="NCBI Taxonomy" id="99594"/>
    <lineage>
        <taxon>Bacteria</taxon>
        <taxon>Bacillati</taxon>
        <taxon>Bacillota</taxon>
        <taxon>Tissierellia</taxon>
        <taxon>Tissierellales</taxon>
        <taxon>Thermohalobacteraceae</taxon>
        <taxon>Thermohalobacter</taxon>
    </lineage>
</organism>
<evidence type="ECO:0000256" key="1">
    <source>
        <dbReference type="ARBA" id="ARBA00023122"/>
    </source>
</evidence>